<accession>A0A645JK88</accession>
<name>A0A645JK88_9ZZZZ</name>
<organism evidence="1">
    <name type="scientific">bioreactor metagenome</name>
    <dbReference type="NCBI Taxonomy" id="1076179"/>
    <lineage>
        <taxon>unclassified sequences</taxon>
        <taxon>metagenomes</taxon>
        <taxon>ecological metagenomes</taxon>
    </lineage>
</organism>
<sequence>MPKLAWMEQFSDKLSGISEILEYSKKNLKTEANLKEILNINLQIKNYFYS</sequence>
<reference evidence="1" key="1">
    <citation type="submission" date="2019-08" db="EMBL/GenBank/DDBJ databases">
        <authorList>
            <person name="Kucharzyk K."/>
            <person name="Murdoch R.W."/>
            <person name="Higgins S."/>
            <person name="Loffler F."/>
        </authorList>
    </citation>
    <scope>NUCLEOTIDE SEQUENCE</scope>
</reference>
<dbReference type="EMBL" id="VSSQ01143818">
    <property type="protein sequence ID" value="MPN63836.1"/>
    <property type="molecule type" value="Genomic_DNA"/>
</dbReference>
<dbReference type="AlphaFoldDB" id="A0A645JK88"/>
<protein>
    <submittedName>
        <fullName evidence="1">Uncharacterized protein</fullName>
    </submittedName>
</protein>
<comment type="caution">
    <text evidence="1">The sequence shown here is derived from an EMBL/GenBank/DDBJ whole genome shotgun (WGS) entry which is preliminary data.</text>
</comment>
<gene>
    <name evidence="1" type="ORF">SDC9_211602</name>
</gene>
<evidence type="ECO:0000313" key="1">
    <source>
        <dbReference type="EMBL" id="MPN63836.1"/>
    </source>
</evidence>
<proteinExistence type="predicted"/>